<dbReference type="InterPro" id="IPR009061">
    <property type="entry name" value="DNA-bd_dom_put_sf"/>
</dbReference>
<dbReference type="Gene3D" id="3.20.80.10">
    <property type="entry name" value="Regulatory factor, effector binding domain"/>
    <property type="match status" value="1"/>
</dbReference>
<feature type="domain" description="HTH merR-type" evidence="2">
    <location>
        <begin position="1"/>
        <end position="71"/>
    </location>
</feature>
<dbReference type="InterPro" id="IPR000551">
    <property type="entry name" value="MerR-type_HTH_dom"/>
</dbReference>
<accession>A0ABP9GWS6</accession>
<name>A0ABP9GWS6_9ACTN</name>
<dbReference type="InterPro" id="IPR029442">
    <property type="entry name" value="GyrI-like"/>
</dbReference>
<reference evidence="4" key="1">
    <citation type="journal article" date="2019" name="Int. J. Syst. Evol. Microbiol.">
        <title>The Global Catalogue of Microorganisms (GCM) 10K type strain sequencing project: providing services to taxonomists for standard genome sequencing and annotation.</title>
        <authorList>
            <consortium name="The Broad Institute Genomics Platform"/>
            <consortium name="The Broad Institute Genome Sequencing Center for Infectious Disease"/>
            <person name="Wu L."/>
            <person name="Ma J."/>
        </authorList>
    </citation>
    <scope>NUCLEOTIDE SEQUENCE [LARGE SCALE GENOMIC DNA]</scope>
    <source>
        <strain evidence="4">JCM 17986</strain>
    </source>
</reference>
<dbReference type="EMBL" id="BAABHS010000005">
    <property type="protein sequence ID" value="GAA4955614.1"/>
    <property type="molecule type" value="Genomic_DNA"/>
</dbReference>
<proteinExistence type="predicted"/>
<dbReference type="InterPro" id="IPR011256">
    <property type="entry name" value="Reg_factor_effector_dom_sf"/>
</dbReference>
<dbReference type="InterPro" id="IPR047057">
    <property type="entry name" value="MerR_fam"/>
</dbReference>
<keyword evidence="1" id="KW-0238">DNA-binding</keyword>
<dbReference type="PANTHER" id="PTHR30204:SF97">
    <property type="entry name" value="MERR FAMILY REGULATORY PROTEIN"/>
    <property type="match status" value="1"/>
</dbReference>
<dbReference type="Pfam" id="PF06445">
    <property type="entry name" value="GyrI-like"/>
    <property type="match status" value="1"/>
</dbReference>
<sequence>MFGIGDFARRGQVSVRMLRHYDAIGLLPPASVDPVSGYRSYAAAQLARLNRLVALKDLGFTLQQVGAILDERVSAEELRGMLRLRRAEQAASVAAEAARLAQVEARLRAIESEGCMSAADVVVKPVPAVRVAELRAVAEGHEPAFIGPVVGPLFAELGERLSAAGVTPVGPGIAYYEPTGDRGAVTVHAAMPVAADVTAKRAFEVVVLPAIEAATLVHQGSMDDVMPSVQALGVWLEEHGYRSTGLPREVYLDVPDDVAGWVTELQEPVVRGT</sequence>
<evidence type="ECO:0000313" key="4">
    <source>
        <dbReference type="Proteomes" id="UP001500466"/>
    </source>
</evidence>
<dbReference type="InterPro" id="IPR010499">
    <property type="entry name" value="AraC_E-bd"/>
</dbReference>
<evidence type="ECO:0000313" key="3">
    <source>
        <dbReference type="EMBL" id="GAA4955614.1"/>
    </source>
</evidence>
<dbReference type="SUPFAM" id="SSF55136">
    <property type="entry name" value="Probable bacterial effector-binding domain"/>
    <property type="match status" value="1"/>
</dbReference>
<dbReference type="CDD" id="cd01107">
    <property type="entry name" value="HTH_BmrR"/>
    <property type="match status" value="1"/>
</dbReference>
<dbReference type="PANTHER" id="PTHR30204">
    <property type="entry name" value="REDOX-CYCLING DRUG-SENSING TRANSCRIPTIONAL ACTIVATOR SOXR"/>
    <property type="match status" value="1"/>
</dbReference>
<dbReference type="Proteomes" id="UP001500466">
    <property type="component" value="Unassembled WGS sequence"/>
</dbReference>
<dbReference type="SMART" id="SM00871">
    <property type="entry name" value="AraC_E_bind"/>
    <property type="match status" value="1"/>
</dbReference>
<dbReference type="SMART" id="SM00422">
    <property type="entry name" value="HTH_MERR"/>
    <property type="match status" value="1"/>
</dbReference>
<keyword evidence="4" id="KW-1185">Reference proteome</keyword>
<dbReference type="Pfam" id="PF13411">
    <property type="entry name" value="MerR_1"/>
    <property type="match status" value="1"/>
</dbReference>
<evidence type="ECO:0000256" key="1">
    <source>
        <dbReference type="ARBA" id="ARBA00023125"/>
    </source>
</evidence>
<dbReference type="Gene3D" id="1.10.1660.10">
    <property type="match status" value="1"/>
</dbReference>
<organism evidence="3 4">
    <name type="scientific">Yinghuangia aomiensis</name>
    <dbReference type="NCBI Taxonomy" id="676205"/>
    <lineage>
        <taxon>Bacteria</taxon>
        <taxon>Bacillati</taxon>
        <taxon>Actinomycetota</taxon>
        <taxon>Actinomycetes</taxon>
        <taxon>Kitasatosporales</taxon>
        <taxon>Streptomycetaceae</taxon>
        <taxon>Yinghuangia</taxon>
    </lineage>
</organism>
<dbReference type="SUPFAM" id="SSF46955">
    <property type="entry name" value="Putative DNA-binding domain"/>
    <property type="match status" value="1"/>
</dbReference>
<evidence type="ECO:0000259" key="2">
    <source>
        <dbReference type="PROSITE" id="PS50937"/>
    </source>
</evidence>
<dbReference type="PROSITE" id="PS50937">
    <property type="entry name" value="HTH_MERR_2"/>
    <property type="match status" value="1"/>
</dbReference>
<protein>
    <submittedName>
        <fullName evidence="3">MerR family transcriptional regulator</fullName>
    </submittedName>
</protein>
<gene>
    <name evidence="3" type="ORF">GCM10023205_16940</name>
</gene>
<comment type="caution">
    <text evidence="3">The sequence shown here is derived from an EMBL/GenBank/DDBJ whole genome shotgun (WGS) entry which is preliminary data.</text>
</comment>
<dbReference type="RefSeq" id="WP_345674699.1">
    <property type="nucleotide sequence ID" value="NZ_BAABHS010000005.1"/>
</dbReference>